<feature type="compositionally biased region" description="Low complexity" evidence="1">
    <location>
        <begin position="100"/>
        <end position="126"/>
    </location>
</feature>
<protein>
    <submittedName>
        <fullName evidence="3">Uncharacterized protein</fullName>
    </submittedName>
</protein>
<gene>
    <name evidence="3" type="ORF">Ae201684_006977</name>
</gene>
<feature type="chain" id="PRO_5026354573" evidence="2">
    <location>
        <begin position="28"/>
        <end position="343"/>
    </location>
</feature>
<proteinExistence type="predicted"/>
<evidence type="ECO:0000313" key="3">
    <source>
        <dbReference type="EMBL" id="KAF0736820.1"/>
    </source>
</evidence>
<keyword evidence="4" id="KW-1185">Reference proteome</keyword>
<reference evidence="3 4" key="1">
    <citation type="submission" date="2019-07" db="EMBL/GenBank/DDBJ databases">
        <title>Genomics analysis of Aphanomyces spp. identifies a new class of oomycete effector associated with host adaptation.</title>
        <authorList>
            <person name="Gaulin E."/>
        </authorList>
    </citation>
    <scope>NUCLEOTIDE SEQUENCE [LARGE SCALE GENOMIC DNA]</scope>
    <source>
        <strain evidence="3 4">ATCC 201684</strain>
    </source>
</reference>
<dbReference type="Proteomes" id="UP000481153">
    <property type="component" value="Unassembled WGS sequence"/>
</dbReference>
<organism evidence="3 4">
    <name type="scientific">Aphanomyces euteiches</name>
    <dbReference type="NCBI Taxonomy" id="100861"/>
    <lineage>
        <taxon>Eukaryota</taxon>
        <taxon>Sar</taxon>
        <taxon>Stramenopiles</taxon>
        <taxon>Oomycota</taxon>
        <taxon>Saprolegniomycetes</taxon>
        <taxon>Saprolegniales</taxon>
        <taxon>Verrucalvaceae</taxon>
        <taxon>Aphanomyces</taxon>
    </lineage>
</organism>
<dbReference type="VEuPathDB" id="FungiDB:AeMF1_001411"/>
<sequence>MTQFAIEPDKMMTIAAVLALAASSAFGAECTTSDFAPYSSQLLKCRTAANFPTSPTADDIINACKFTDCATWYQQISTLLCTSNGVPASYFAQICSSSTTPTTTIKPTTKAPTTTAPRTTPKPSSSGVECEDADYAPITPLRRQCVADSGISNITTSNLPMFCATPSCVTYTLAFQDLTCTIDGRAASLISTLCNSVNNSTDGSSSGTVSPVKTTTAKPSTSTECTSKDTPAGFATLYQTCLYVAGLAKAPNTLSGLVALCQYEDCTKVFTMYTGLSCTVSGLPASAVATTCSGVTASPSLTTETPSAPTTTLATTTIKPPSDATSLVLSAMVALVLSLAVLM</sequence>
<feature type="region of interest" description="Disordered" evidence="1">
    <location>
        <begin position="100"/>
        <end position="130"/>
    </location>
</feature>
<name>A0A6G0X9V7_9STRA</name>
<evidence type="ECO:0000256" key="2">
    <source>
        <dbReference type="SAM" id="SignalP"/>
    </source>
</evidence>
<keyword evidence="2" id="KW-0732">Signal</keyword>
<comment type="caution">
    <text evidence="3">The sequence shown here is derived from an EMBL/GenBank/DDBJ whole genome shotgun (WGS) entry which is preliminary data.</text>
</comment>
<evidence type="ECO:0000256" key="1">
    <source>
        <dbReference type="SAM" id="MobiDB-lite"/>
    </source>
</evidence>
<evidence type="ECO:0000313" key="4">
    <source>
        <dbReference type="Proteomes" id="UP000481153"/>
    </source>
</evidence>
<dbReference type="AlphaFoldDB" id="A0A6G0X9V7"/>
<feature type="region of interest" description="Disordered" evidence="1">
    <location>
        <begin position="201"/>
        <end position="222"/>
    </location>
</feature>
<dbReference type="EMBL" id="VJMJ01000087">
    <property type="protein sequence ID" value="KAF0736820.1"/>
    <property type="molecule type" value="Genomic_DNA"/>
</dbReference>
<accession>A0A6G0X9V7</accession>
<feature type="signal peptide" evidence="2">
    <location>
        <begin position="1"/>
        <end position="27"/>
    </location>
</feature>